<keyword evidence="1" id="KW-0560">Oxidoreductase</keyword>
<dbReference type="Proteomes" id="UP000293638">
    <property type="component" value="Unassembled WGS sequence"/>
</dbReference>
<dbReference type="EMBL" id="SGXD01000001">
    <property type="protein sequence ID" value="RZS90952.1"/>
    <property type="molecule type" value="Genomic_DNA"/>
</dbReference>
<dbReference type="CDD" id="cd19081">
    <property type="entry name" value="AKR_AKR9C1"/>
    <property type="match status" value="1"/>
</dbReference>
<dbReference type="OrthoDB" id="9768793at2"/>
<evidence type="ECO:0000259" key="2">
    <source>
        <dbReference type="Pfam" id="PF00248"/>
    </source>
</evidence>
<dbReference type="Gene3D" id="3.20.20.100">
    <property type="entry name" value="NADP-dependent oxidoreductase domain"/>
    <property type="match status" value="1"/>
</dbReference>
<name>A0A4Q7NX20_9ACTN</name>
<dbReference type="GO" id="GO:0016491">
    <property type="term" value="F:oxidoreductase activity"/>
    <property type="evidence" value="ECO:0007669"/>
    <property type="project" value="UniProtKB-KW"/>
</dbReference>
<accession>A0A4Q7NX20</accession>
<dbReference type="PANTHER" id="PTHR43364">
    <property type="entry name" value="NADH-SPECIFIC METHYLGLYOXAL REDUCTASE-RELATED"/>
    <property type="match status" value="1"/>
</dbReference>
<dbReference type="InterPro" id="IPR036812">
    <property type="entry name" value="NAD(P)_OxRdtase_dom_sf"/>
</dbReference>
<dbReference type="AlphaFoldDB" id="A0A4Q7NX20"/>
<comment type="caution">
    <text evidence="3">The sequence shown here is derived from an EMBL/GenBank/DDBJ whole genome shotgun (WGS) entry which is preliminary data.</text>
</comment>
<evidence type="ECO:0000313" key="4">
    <source>
        <dbReference type="Proteomes" id="UP000293638"/>
    </source>
</evidence>
<gene>
    <name evidence="3" type="ORF">EV189_0182</name>
</gene>
<feature type="domain" description="NADP-dependent oxidoreductase" evidence="2">
    <location>
        <begin position="14"/>
        <end position="308"/>
    </location>
</feature>
<dbReference type="Pfam" id="PF00248">
    <property type="entry name" value="Aldo_ket_red"/>
    <property type="match status" value="1"/>
</dbReference>
<reference evidence="3 4" key="1">
    <citation type="submission" date="2019-02" db="EMBL/GenBank/DDBJ databases">
        <title>Genomic Encyclopedia of Type Strains, Phase IV (KMG-IV): sequencing the most valuable type-strain genomes for metagenomic binning, comparative biology and taxonomic classification.</title>
        <authorList>
            <person name="Goeker M."/>
        </authorList>
    </citation>
    <scope>NUCLEOTIDE SEQUENCE [LARGE SCALE GENOMIC DNA]</scope>
    <source>
        <strain evidence="3 4">DSM 45622</strain>
    </source>
</reference>
<keyword evidence="4" id="KW-1185">Reference proteome</keyword>
<dbReference type="InterPro" id="IPR023210">
    <property type="entry name" value="NADP_OxRdtase_dom"/>
</dbReference>
<dbReference type="GO" id="GO:0005829">
    <property type="term" value="C:cytosol"/>
    <property type="evidence" value="ECO:0007669"/>
    <property type="project" value="UniProtKB-ARBA"/>
</dbReference>
<proteinExistence type="predicted"/>
<protein>
    <submittedName>
        <fullName evidence="3">Aryl-alcohol dehydrogenase-like predicted oxidoreductase</fullName>
    </submittedName>
</protein>
<sequence length="309" mass="32959">MANIPGTDLEVGALVLGGNVFGWSADEQQSHAVLDAFVAAGGRFVDTADAYSRWAPGHVGGESETVIGTWLAKRGRRDDVVIATKVAKLDTRRGLSAANVRAAAEDSLRRLQTDHIDVYYAHEDDQSVPLEETLGAFDELVRAGKVRVVAASNYSAPRLAEALRTSEEHGLARYAAVQDHYNLVERDGYEGAYADLVAREGLASFPYFGLAAGFLTGKYRDGQASGARAGNVARYLEDPRTPGLYAALDAVADAHGTTVPAVALAWLRAQPTVTAPIASARTPEQLADILPALTLELKEDETAALRAAW</sequence>
<dbReference type="PANTHER" id="PTHR43364:SF6">
    <property type="entry name" value="OXIDOREDUCTASE-RELATED"/>
    <property type="match status" value="1"/>
</dbReference>
<dbReference type="SUPFAM" id="SSF51430">
    <property type="entry name" value="NAD(P)-linked oxidoreductase"/>
    <property type="match status" value="1"/>
</dbReference>
<evidence type="ECO:0000313" key="3">
    <source>
        <dbReference type="EMBL" id="RZS90952.1"/>
    </source>
</evidence>
<dbReference type="RefSeq" id="WP_130491073.1">
    <property type="nucleotide sequence ID" value="NZ_SGXD01000001.1"/>
</dbReference>
<dbReference type="FunFam" id="3.20.20.100:FF:000004">
    <property type="entry name" value="Oxidoreductase, aldo/keto reductase"/>
    <property type="match status" value="1"/>
</dbReference>
<dbReference type="InterPro" id="IPR050523">
    <property type="entry name" value="AKR_Detox_Biosynth"/>
</dbReference>
<evidence type="ECO:0000256" key="1">
    <source>
        <dbReference type="ARBA" id="ARBA00023002"/>
    </source>
</evidence>
<organism evidence="3 4">
    <name type="scientific">Motilibacter rhizosphaerae</name>
    <dbReference type="NCBI Taxonomy" id="598652"/>
    <lineage>
        <taxon>Bacteria</taxon>
        <taxon>Bacillati</taxon>
        <taxon>Actinomycetota</taxon>
        <taxon>Actinomycetes</taxon>
        <taxon>Motilibacterales</taxon>
        <taxon>Motilibacteraceae</taxon>
        <taxon>Motilibacter</taxon>
    </lineage>
</organism>